<organism evidence="1 2">
    <name type="scientific">Austropuccinia psidii MF-1</name>
    <dbReference type="NCBI Taxonomy" id="1389203"/>
    <lineage>
        <taxon>Eukaryota</taxon>
        <taxon>Fungi</taxon>
        <taxon>Dikarya</taxon>
        <taxon>Basidiomycota</taxon>
        <taxon>Pucciniomycotina</taxon>
        <taxon>Pucciniomycetes</taxon>
        <taxon>Pucciniales</taxon>
        <taxon>Sphaerophragmiaceae</taxon>
        <taxon>Austropuccinia</taxon>
    </lineage>
</organism>
<dbReference type="AlphaFoldDB" id="A0A9Q3FQQ8"/>
<dbReference type="OrthoDB" id="2518123at2759"/>
<sequence>MHHEGHLQTLELLVDINIDVCLASFNKEQKNKDSDQGLDTDIMAQMLDVKINLTKPQYFALMSLVTLVPKLFDFSNLNQQSLLHTSSPGPIQATAASATADLIPGIAPVAKMADGEDVSLWTAMGLAFTVTNATLDLFDTMIEATETTQNNSISKFSLNSIHVNWKFQSYWSMASEISFKAFRTIDTCTWKTTKFQEIIPVADHDGDQLVLSYNQLAVNSNCSNNP</sequence>
<proteinExistence type="predicted"/>
<reference evidence="1" key="1">
    <citation type="submission" date="2021-03" db="EMBL/GenBank/DDBJ databases">
        <title>Draft genome sequence of rust myrtle Austropuccinia psidii MF-1, a brazilian biotype.</title>
        <authorList>
            <person name="Quecine M.C."/>
            <person name="Pachon D.M.R."/>
            <person name="Bonatelli M.L."/>
            <person name="Correr F.H."/>
            <person name="Franceschini L.M."/>
            <person name="Leite T.F."/>
            <person name="Margarido G.R.A."/>
            <person name="Almeida C.A."/>
            <person name="Ferrarezi J.A."/>
            <person name="Labate C.A."/>
        </authorList>
    </citation>
    <scope>NUCLEOTIDE SEQUENCE</scope>
    <source>
        <strain evidence="1">MF-1</strain>
    </source>
</reference>
<dbReference type="EMBL" id="AVOT02049853">
    <property type="protein sequence ID" value="MBW0544995.1"/>
    <property type="molecule type" value="Genomic_DNA"/>
</dbReference>
<evidence type="ECO:0000313" key="2">
    <source>
        <dbReference type="Proteomes" id="UP000765509"/>
    </source>
</evidence>
<keyword evidence="2" id="KW-1185">Reference proteome</keyword>
<accession>A0A9Q3FQQ8</accession>
<name>A0A9Q3FQQ8_9BASI</name>
<comment type="caution">
    <text evidence="1">The sequence shown here is derived from an EMBL/GenBank/DDBJ whole genome shotgun (WGS) entry which is preliminary data.</text>
</comment>
<evidence type="ECO:0000313" key="1">
    <source>
        <dbReference type="EMBL" id="MBW0544995.1"/>
    </source>
</evidence>
<gene>
    <name evidence="1" type="ORF">O181_084710</name>
</gene>
<protein>
    <submittedName>
        <fullName evidence="1">Uncharacterized protein</fullName>
    </submittedName>
</protein>
<dbReference type="Proteomes" id="UP000765509">
    <property type="component" value="Unassembled WGS sequence"/>
</dbReference>